<gene>
    <name evidence="1" type="ORF">TPC1_14786</name>
</gene>
<name>A0A146K8C2_9EUKA</name>
<dbReference type="Gene3D" id="3.10.450.10">
    <property type="match status" value="1"/>
</dbReference>
<proteinExistence type="predicted"/>
<evidence type="ECO:0000313" key="1">
    <source>
        <dbReference type="EMBL" id="JAP93063.1"/>
    </source>
</evidence>
<accession>A0A146K8C2</accession>
<dbReference type="EMBL" id="GDID01003543">
    <property type="protein sequence ID" value="JAP93063.1"/>
    <property type="molecule type" value="Transcribed_RNA"/>
</dbReference>
<feature type="non-terminal residue" evidence="1">
    <location>
        <position position="1"/>
    </location>
</feature>
<protein>
    <submittedName>
        <fullName evidence="1">Cystatin domain-containing protein</fullName>
    </submittedName>
</protein>
<organism evidence="1">
    <name type="scientific">Trepomonas sp. PC1</name>
    <dbReference type="NCBI Taxonomy" id="1076344"/>
    <lineage>
        <taxon>Eukaryota</taxon>
        <taxon>Metamonada</taxon>
        <taxon>Diplomonadida</taxon>
        <taxon>Hexamitidae</taxon>
        <taxon>Hexamitinae</taxon>
        <taxon>Trepomonas</taxon>
    </lineage>
</organism>
<dbReference type="AlphaFoldDB" id="A0A146K8C2"/>
<dbReference type="InterPro" id="IPR046350">
    <property type="entry name" value="Cystatin_sf"/>
</dbReference>
<sequence length="85" mass="10148">IFSVQMAGGWTTRQIEQIYPEVQQFLSDQLKQKQIQMKQIINYSSQVVAGLNHKITIIDNQEQKYEIVIWQKLDRKYEITSFEKL</sequence>
<reference evidence="1" key="1">
    <citation type="submission" date="2015-07" db="EMBL/GenBank/DDBJ databases">
        <title>Adaptation to a free-living lifestyle via gene acquisitions in the diplomonad Trepomonas sp. PC1.</title>
        <authorList>
            <person name="Xu F."/>
            <person name="Jerlstrom-Hultqvist J."/>
            <person name="Kolisko M."/>
            <person name="Simpson A.G.B."/>
            <person name="Roger A.J."/>
            <person name="Svard S.G."/>
            <person name="Andersson J.O."/>
        </authorList>
    </citation>
    <scope>NUCLEOTIDE SEQUENCE</scope>
    <source>
        <strain evidence="1">PC1</strain>
    </source>
</reference>
<dbReference type="SUPFAM" id="SSF54403">
    <property type="entry name" value="Cystatin/monellin"/>
    <property type="match status" value="1"/>
</dbReference>